<protein>
    <submittedName>
        <fullName evidence="1">Uncharacterized protein</fullName>
    </submittedName>
</protein>
<accession>A0ACD5XPP1</accession>
<dbReference type="EnsemblPlants" id="AVESA.00010b.r2.5AG0830270.1">
    <property type="protein sequence ID" value="AVESA.00010b.r2.5AG0830270.1.CDS"/>
    <property type="gene ID" value="AVESA.00010b.r2.5AG0830270"/>
</dbReference>
<evidence type="ECO:0000313" key="2">
    <source>
        <dbReference type="Proteomes" id="UP001732700"/>
    </source>
</evidence>
<sequence length="344" mass="38900">MALYNDKEVFDLRESLAELYESEGNLSKAADILIGIDFDSKIRILGDYTKFANYVHIANLCLQDKDVLKAEPYIEKASRLVEQISEPDLILNYKLCKAEYLDMNLKLLEAAKHYHEISETRQHEVGTIEIIEEEMQDVLNSAVTCALLCGACPERSRVLNMLSQDKRCSKLKIYPVLQKVILGEFLYKDDIASLEENLMPHHKTPLPDSSTLLDQMMVEHNLLCTNSEKYPSMLGIDPRKVTKSAAVMSASKMRSALCSVKDEVTKTQHSLRLERDAYGAYQVLQTERRLHLDTAQAHERADRGYSELTETVQNIIKKIVSELDAAADSLGSELESIDLTLSEP</sequence>
<name>A0ACD5XPP1_AVESA</name>
<organism evidence="1 2">
    <name type="scientific">Avena sativa</name>
    <name type="common">Oat</name>
    <dbReference type="NCBI Taxonomy" id="4498"/>
    <lineage>
        <taxon>Eukaryota</taxon>
        <taxon>Viridiplantae</taxon>
        <taxon>Streptophyta</taxon>
        <taxon>Embryophyta</taxon>
        <taxon>Tracheophyta</taxon>
        <taxon>Spermatophyta</taxon>
        <taxon>Magnoliopsida</taxon>
        <taxon>Liliopsida</taxon>
        <taxon>Poales</taxon>
        <taxon>Poaceae</taxon>
        <taxon>BOP clade</taxon>
        <taxon>Pooideae</taxon>
        <taxon>Poodae</taxon>
        <taxon>Poeae</taxon>
        <taxon>Poeae Chloroplast Group 1 (Aveneae type)</taxon>
        <taxon>Aveninae</taxon>
        <taxon>Avena</taxon>
    </lineage>
</organism>
<evidence type="ECO:0000313" key="1">
    <source>
        <dbReference type="EnsemblPlants" id="AVESA.00010b.r2.5AG0830270.1.CDS"/>
    </source>
</evidence>
<reference evidence="1" key="1">
    <citation type="submission" date="2021-05" db="EMBL/GenBank/DDBJ databases">
        <authorList>
            <person name="Scholz U."/>
            <person name="Mascher M."/>
            <person name="Fiebig A."/>
        </authorList>
    </citation>
    <scope>NUCLEOTIDE SEQUENCE [LARGE SCALE GENOMIC DNA]</scope>
</reference>
<keyword evidence="2" id="KW-1185">Reference proteome</keyword>
<proteinExistence type="predicted"/>
<reference evidence="1" key="2">
    <citation type="submission" date="2025-09" db="UniProtKB">
        <authorList>
            <consortium name="EnsemblPlants"/>
        </authorList>
    </citation>
    <scope>IDENTIFICATION</scope>
</reference>
<dbReference type="Proteomes" id="UP001732700">
    <property type="component" value="Chromosome 5A"/>
</dbReference>